<evidence type="ECO:0000259" key="1">
    <source>
        <dbReference type="Pfam" id="PF13649"/>
    </source>
</evidence>
<dbReference type="GO" id="GO:0032259">
    <property type="term" value="P:methylation"/>
    <property type="evidence" value="ECO:0007669"/>
    <property type="project" value="UniProtKB-KW"/>
</dbReference>
<dbReference type="EMBL" id="HG322949">
    <property type="protein sequence ID" value="CDG84535.1"/>
    <property type="molecule type" value="Genomic_DNA"/>
</dbReference>
<keyword evidence="3" id="KW-1185">Reference proteome</keyword>
<keyword evidence="2" id="KW-0808">Transferase</keyword>
<evidence type="ECO:0000313" key="2">
    <source>
        <dbReference type="EMBL" id="CDG84535.1"/>
    </source>
</evidence>
<reference evidence="2 3" key="1">
    <citation type="journal article" date="2015" name="Genome Announc.">
        <title>Genome Sequence of Mushroom Soft-Rot Pathogen Janthinobacterium agaricidamnosum.</title>
        <authorList>
            <person name="Graupner K."/>
            <person name="Lackner G."/>
            <person name="Hertweck C."/>
        </authorList>
    </citation>
    <scope>NUCLEOTIDE SEQUENCE [LARGE SCALE GENOMIC DNA]</scope>
    <source>
        <strain evidence="3">NBRC 102515 / DSM 9628</strain>
    </source>
</reference>
<dbReference type="HOGENOM" id="CLU_106737_0_0_4"/>
<proteinExistence type="predicted"/>
<organism evidence="2 3">
    <name type="scientific">Janthinobacterium agaricidamnosum NBRC 102515 = DSM 9628</name>
    <dbReference type="NCBI Taxonomy" id="1349767"/>
    <lineage>
        <taxon>Bacteria</taxon>
        <taxon>Pseudomonadati</taxon>
        <taxon>Pseudomonadota</taxon>
        <taxon>Betaproteobacteria</taxon>
        <taxon>Burkholderiales</taxon>
        <taxon>Oxalobacteraceae</taxon>
        <taxon>Janthinobacterium</taxon>
    </lineage>
</organism>
<dbReference type="SUPFAM" id="SSF53335">
    <property type="entry name" value="S-adenosyl-L-methionine-dependent methyltransferases"/>
    <property type="match status" value="1"/>
</dbReference>
<dbReference type="InterPro" id="IPR029063">
    <property type="entry name" value="SAM-dependent_MTases_sf"/>
</dbReference>
<dbReference type="Pfam" id="PF13649">
    <property type="entry name" value="Methyltransf_25"/>
    <property type="match status" value="1"/>
</dbReference>
<sequence>MITDLAKYYADIAQQYDSVYAKPERLDDLDDLHEKLEEVLSGHKVLEIACGTAYWTQTIADVAESVLATDINPEMVELAKTRGLADDVVQFSLADAFDLPADIGSFTACFAGFWWSHVKREDQEKFLGQLRTKLGKDVLLVLIDNNYVDGSSTVIARTDAEGNTYQFRTGDDDQRYEVLKNFPSDSTLRKKMASSVREIRITRLEYYWMLSCRLK</sequence>
<evidence type="ECO:0000313" key="3">
    <source>
        <dbReference type="Proteomes" id="UP000027604"/>
    </source>
</evidence>
<dbReference type="eggNOG" id="COG2226">
    <property type="taxonomic scope" value="Bacteria"/>
</dbReference>
<dbReference type="InterPro" id="IPR041698">
    <property type="entry name" value="Methyltransf_25"/>
</dbReference>
<dbReference type="RefSeq" id="WP_038494974.1">
    <property type="nucleotide sequence ID" value="NZ_BCTH01000013.1"/>
</dbReference>
<dbReference type="Proteomes" id="UP000027604">
    <property type="component" value="Chromosome I"/>
</dbReference>
<keyword evidence="2" id="KW-0489">Methyltransferase</keyword>
<dbReference type="OrthoDB" id="6006151at2"/>
<protein>
    <submittedName>
        <fullName evidence="2">Methyltransferase domain protein</fullName>
    </submittedName>
</protein>
<name>W0VAC5_9BURK</name>
<feature type="domain" description="Methyltransferase" evidence="1">
    <location>
        <begin position="45"/>
        <end position="133"/>
    </location>
</feature>
<dbReference type="KEGG" id="jag:GJA_3924"/>
<dbReference type="STRING" id="1349767.GJA_3924"/>
<accession>W0VAC5</accession>
<gene>
    <name evidence="2" type="ORF">GJA_3924</name>
</gene>
<dbReference type="CDD" id="cd02440">
    <property type="entry name" value="AdoMet_MTases"/>
    <property type="match status" value="1"/>
</dbReference>
<dbReference type="Gene3D" id="3.40.50.150">
    <property type="entry name" value="Vaccinia Virus protein VP39"/>
    <property type="match status" value="1"/>
</dbReference>
<dbReference type="AlphaFoldDB" id="W0VAC5"/>
<dbReference type="PATRIC" id="fig|1349767.4.peg.507"/>
<dbReference type="GO" id="GO:0008168">
    <property type="term" value="F:methyltransferase activity"/>
    <property type="evidence" value="ECO:0007669"/>
    <property type="project" value="UniProtKB-KW"/>
</dbReference>